<evidence type="ECO:0000313" key="2">
    <source>
        <dbReference type="Proteomes" id="UP000295620"/>
    </source>
</evidence>
<dbReference type="Proteomes" id="UP000295620">
    <property type="component" value="Unassembled WGS sequence"/>
</dbReference>
<dbReference type="AlphaFoldDB" id="A0A4R6SQ08"/>
<accession>A0A4R6SQ08</accession>
<comment type="caution">
    <text evidence="1">The sequence shown here is derived from an EMBL/GenBank/DDBJ whole genome shotgun (WGS) entry which is preliminary data.</text>
</comment>
<dbReference type="EMBL" id="SNYC01000010">
    <property type="protein sequence ID" value="TDQ06249.1"/>
    <property type="molecule type" value="Genomic_DNA"/>
</dbReference>
<keyword evidence="2" id="KW-1185">Reference proteome</keyword>
<organism evidence="1 2">
    <name type="scientific">Pedobacter metabolipauper</name>
    <dbReference type="NCBI Taxonomy" id="425513"/>
    <lineage>
        <taxon>Bacteria</taxon>
        <taxon>Pseudomonadati</taxon>
        <taxon>Bacteroidota</taxon>
        <taxon>Sphingobacteriia</taxon>
        <taxon>Sphingobacteriales</taxon>
        <taxon>Sphingobacteriaceae</taxon>
        <taxon>Pedobacter</taxon>
    </lineage>
</organism>
<name>A0A4R6SQ08_9SPHI</name>
<protein>
    <submittedName>
        <fullName evidence="1">Uncharacterized protein</fullName>
    </submittedName>
</protein>
<evidence type="ECO:0000313" key="1">
    <source>
        <dbReference type="EMBL" id="TDQ06249.1"/>
    </source>
</evidence>
<sequence length="64" mass="7584">MEALTTIQLQNQQKDYSLLIKALVERFKPEKIYCFGKNTVFNAKKAIALWKMIQKPNAIIFCYW</sequence>
<gene>
    <name evidence="1" type="ORF">ATK78_4630</name>
</gene>
<dbReference type="RefSeq" id="WP_166664949.1">
    <property type="nucleotide sequence ID" value="NZ_SNYC01000010.1"/>
</dbReference>
<reference evidence="1 2" key="1">
    <citation type="submission" date="2019-03" db="EMBL/GenBank/DDBJ databases">
        <title>Genomic Encyclopedia of Archaeal and Bacterial Type Strains, Phase II (KMG-II): from individual species to whole genera.</title>
        <authorList>
            <person name="Goeker M."/>
        </authorList>
    </citation>
    <scope>NUCLEOTIDE SEQUENCE [LARGE SCALE GENOMIC DNA]</scope>
    <source>
        <strain evidence="1 2">DSM 19035</strain>
    </source>
</reference>
<proteinExistence type="predicted"/>